<keyword evidence="2" id="KW-1185">Reference proteome</keyword>
<dbReference type="AlphaFoldDB" id="A0A915KA50"/>
<evidence type="ECO:0000313" key="2">
    <source>
        <dbReference type="Proteomes" id="UP000887565"/>
    </source>
</evidence>
<feature type="region of interest" description="Disordered" evidence="1">
    <location>
        <begin position="1"/>
        <end position="28"/>
    </location>
</feature>
<name>A0A915KA50_ROMCU</name>
<organism evidence="2 3">
    <name type="scientific">Romanomermis culicivorax</name>
    <name type="common">Nematode worm</name>
    <dbReference type="NCBI Taxonomy" id="13658"/>
    <lineage>
        <taxon>Eukaryota</taxon>
        <taxon>Metazoa</taxon>
        <taxon>Ecdysozoa</taxon>
        <taxon>Nematoda</taxon>
        <taxon>Enoplea</taxon>
        <taxon>Dorylaimia</taxon>
        <taxon>Mermithida</taxon>
        <taxon>Mermithoidea</taxon>
        <taxon>Mermithidae</taxon>
        <taxon>Romanomermis</taxon>
    </lineage>
</organism>
<proteinExistence type="predicted"/>
<sequence length="71" mass="8092">MLEERKHQEKGNVKKNEGIKNKKPIEEHSSVVAMTTTLNIPPPTSLMDRQGPPVLRQPLPVAWGLVKLYRH</sequence>
<reference evidence="3" key="1">
    <citation type="submission" date="2022-11" db="UniProtKB">
        <authorList>
            <consortium name="WormBaseParasite"/>
        </authorList>
    </citation>
    <scope>IDENTIFICATION</scope>
</reference>
<accession>A0A915KA50</accession>
<protein>
    <submittedName>
        <fullName evidence="3">Uncharacterized protein</fullName>
    </submittedName>
</protein>
<dbReference type="WBParaSite" id="nRc.2.0.1.t35000-RA">
    <property type="protein sequence ID" value="nRc.2.0.1.t35000-RA"/>
    <property type="gene ID" value="nRc.2.0.1.g35000"/>
</dbReference>
<evidence type="ECO:0000256" key="1">
    <source>
        <dbReference type="SAM" id="MobiDB-lite"/>
    </source>
</evidence>
<evidence type="ECO:0000313" key="3">
    <source>
        <dbReference type="WBParaSite" id="nRc.2.0.1.t35000-RA"/>
    </source>
</evidence>
<dbReference type="Proteomes" id="UP000887565">
    <property type="component" value="Unplaced"/>
</dbReference>